<evidence type="ECO:0000313" key="9">
    <source>
        <dbReference type="EMBL" id="GCD45218.1"/>
    </source>
</evidence>
<dbReference type="Gene3D" id="2.80.10.50">
    <property type="match status" value="1"/>
</dbReference>
<dbReference type="Gene3D" id="3.20.20.190">
    <property type="entry name" value="Phosphatidylinositol (PI) phosphodiesterase"/>
    <property type="match status" value="1"/>
</dbReference>
<dbReference type="GO" id="GO:0006629">
    <property type="term" value="P:lipid metabolic process"/>
    <property type="evidence" value="ECO:0007669"/>
    <property type="project" value="InterPro"/>
</dbReference>
<name>A0A401W797_STREY</name>
<keyword evidence="10" id="KW-1185">Reference proteome</keyword>
<evidence type="ECO:0000256" key="1">
    <source>
        <dbReference type="ARBA" id="ARBA00001316"/>
    </source>
</evidence>
<organism evidence="9 10">
    <name type="scientific">Streptomyces paromomycinus</name>
    <name type="common">Streptomyces rimosus subsp. paromomycinus</name>
    <dbReference type="NCBI Taxonomy" id="92743"/>
    <lineage>
        <taxon>Bacteria</taxon>
        <taxon>Bacillati</taxon>
        <taxon>Actinomycetota</taxon>
        <taxon>Actinomycetes</taxon>
        <taxon>Kitasatosporales</taxon>
        <taxon>Streptomycetaceae</taxon>
        <taxon>Streptomyces</taxon>
    </lineage>
</organism>
<feature type="region of interest" description="Disordered" evidence="6">
    <location>
        <begin position="177"/>
        <end position="205"/>
    </location>
</feature>
<evidence type="ECO:0000256" key="2">
    <source>
        <dbReference type="ARBA" id="ARBA00012581"/>
    </source>
</evidence>
<evidence type="ECO:0000256" key="4">
    <source>
        <dbReference type="ARBA" id="ARBA00030474"/>
    </source>
</evidence>
<evidence type="ECO:0000256" key="6">
    <source>
        <dbReference type="SAM" id="MobiDB-lite"/>
    </source>
</evidence>
<dbReference type="PANTHER" id="PTHR13593">
    <property type="match status" value="1"/>
</dbReference>
<accession>A0A401W797</accession>
<evidence type="ECO:0000259" key="8">
    <source>
        <dbReference type="SMART" id="SM00148"/>
    </source>
</evidence>
<dbReference type="InterPro" id="IPR051057">
    <property type="entry name" value="PI-PLC_domain"/>
</dbReference>
<dbReference type="SUPFAM" id="SSF50370">
    <property type="entry name" value="Ricin B-like lectins"/>
    <property type="match status" value="1"/>
</dbReference>
<evidence type="ECO:0000256" key="7">
    <source>
        <dbReference type="SAM" id="SignalP"/>
    </source>
</evidence>
<keyword evidence="7" id="KW-0732">Signal</keyword>
<dbReference type="EC" id="4.6.1.13" evidence="2"/>
<dbReference type="SMART" id="SM00148">
    <property type="entry name" value="PLCXc"/>
    <property type="match status" value="1"/>
</dbReference>
<dbReference type="Pfam" id="PF00388">
    <property type="entry name" value="PI-PLC-X"/>
    <property type="match status" value="1"/>
</dbReference>
<dbReference type="Proteomes" id="UP000286746">
    <property type="component" value="Unassembled WGS sequence"/>
</dbReference>
<evidence type="ECO:0000256" key="3">
    <source>
        <dbReference type="ARBA" id="ARBA00019758"/>
    </source>
</evidence>
<dbReference type="PANTHER" id="PTHR13593:SF113">
    <property type="entry name" value="SI:DKEY-266F7.9"/>
    <property type="match status" value="1"/>
</dbReference>
<feature type="domain" description="Phosphatidylinositol-specific phospholipase C X" evidence="8">
    <location>
        <begin position="68"/>
        <end position="251"/>
    </location>
</feature>
<proteinExistence type="predicted"/>
<protein>
    <recommendedName>
        <fullName evidence="3">1-phosphatidylinositol phosphodiesterase</fullName>
        <ecNumber evidence="2">4.6.1.13</ecNumber>
    </recommendedName>
    <alternativeName>
        <fullName evidence="4">Phosphatidylinositol diacylglycerol-lyase</fullName>
    </alternativeName>
    <alternativeName>
        <fullName evidence="5">Phosphatidylinositol-specific phospholipase C</fullName>
    </alternativeName>
</protein>
<dbReference type="RefSeq" id="WP_170251839.1">
    <property type="nucleotide sequence ID" value="NZ_BHZD01000001.1"/>
</dbReference>
<dbReference type="EMBL" id="BHZD01000001">
    <property type="protein sequence ID" value="GCD45218.1"/>
    <property type="molecule type" value="Genomic_DNA"/>
</dbReference>
<reference evidence="9 10" key="1">
    <citation type="submission" date="2018-11" db="EMBL/GenBank/DDBJ databases">
        <title>Whole genome sequence of Streptomyces paromomycinus NBRC 15454(T).</title>
        <authorList>
            <person name="Komaki H."/>
            <person name="Tamura T."/>
        </authorList>
    </citation>
    <scope>NUCLEOTIDE SEQUENCE [LARGE SCALE GENOMIC DNA]</scope>
    <source>
        <strain evidence="9 10">NBRC 15454</strain>
    </source>
</reference>
<dbReference type="CDD" id="cd08586">
    <property type="entry name" value="PI-PLCc_BcPLC_like"/>
    <property type="match status" value="1"/>
</dbReference>
<dbReference type="SUPFAM" id="SSF51695">
    <property type="entry name" value="PLC-like phosphodiesterases"/>
    <property type="match status" value="1"/>
</dbReference>
<dbReference type="PROSITE" id="PS50231">
    <property type="entry name" value="RICIN_B_LECTIN"/>
    <property type="match status" value="1"/>
</dbReference>
<evidence type="ECO:0000313" key="10">
    <source>
        <dbReference type="Proteomes" id="UP000286746"/>
    </source>
</evidence>
<gene>
    <name evidence="9" type="primary">plcA_3</name>
    <name evidence="9" type="ORF">GKJPGBOP_04940</name>
</gene>
<feature type="chain" id="PRO_5019542725" description="1-phosphatidylinositol phosphodiesterase" evidence="7">
    <location>
        <begin position="43"/>
        <end position="537"/>
    </location>
</feature>
<dbReference type="InterPro" id="IPR017946">
    <property type="entry name" value="PLC-like_Pdiesterase_TIM-brl"/>
</dbReference>
<dbReference type="GO" id="GO:0004436">
    <property type="term" value="F:phosphatidylinositol diacylglycerol-lyase activity"/>
    <property type="evidence" value="ECO:0007669"/>
    <property type="project" value="UniProtKB-EC"/>
</dbReference>
<dbReference type="PROSITE" id="PS50007">
    <property type="entry name" value="PIPLC_X_DOMAIN"/>
    <property type="match status" value="1"/>
</dbReference>
<dbReference type="InterPro" id="IPR000909">
    <property type="entry name" value="PLipase_C_PInositol-sp_X_dom"/>
</dbReference>
<comment type="caution">
    <text evidence="9">The sequence shown here is derived from an EMBL/GenBank/DDBJ whole genome shotgun (WGS) entry which is preliminary data.</text>
</comment>
<dbReference type="InterPro" id="IPR035992">
    <property type="entry name" value="Ricin_B-like_lectins"/>
</dbReference>
<comment type="catalytic activity">
    <reaction evidence="1">
        <text>a 1,2-diacyl-sn-glycero-3-phospho-(1D-myo-inositol) = 1D-myo-inositol 1,2-cyclic phosphate + a 1,2-diacyl-sn-glycerol</text>
        <dbReference type="Rhea" id="RHEA:17093"/>
        <dbReference type="ChEBI" id="CHEBI:17815"/>
        <dbReference type="ChEBI" id="CHEBI:57880"/>
        <dbReference type="ChEBI" id="CHEBI:58484"/>
        <dbReference type="EC" id="4.6.1.13"/>
    </reaction>
</comment>
<sequence>MSRPTSPDIGAGSRRRSRPLVRLLTVCAALGAGLLAPGAAGAAGSRNQDAYRDLGSTTRLDWMANIADDTSLAAMSLPGTHDTLSVHGGAAVQTQEDFGDSAKTLKAQLEHGIRAIDIRVRVSGGVSFTVHHGVVYQKANFDDVLSETRAFLKKYPSETVVMRLRSECPYGKSGPVDCAHEQKPKCPEGQSDSDDCSKKPQPVTSSDVRTLFGKYVSNYRGLFYSPSVSGGGSAPVPRLADVRGKLVLGSFDNVDSGAYGIQTFNKNQEDHWNAETVDRKWDYVKGNVDKAARDENDEMYVTYASASKGLTRLPFEYAGGYWQEQGGVRTEVQGVNYRLMKHLNAGDSGRVGTVMMDFPGWALIDNIISRNNGHIPKGGGNRAIWLVNSDKTYVNSQYRRCMVRGPEFDSSKSGGLVTQRECQSKAPSSHQWGAEKPTSFDSKGYFQIKTSTGKCLTVPYNNGTPPSAGTQLFWWDCETRWFSGSQMWNVVPTKIGSVSDSKKSFRFINNWTNLCLSMDPATASANGGKVTQDTCPK</sequence>
<dbReference type="CDD" id="cd00161">
    <property type="entry name" value="beta-trefoil_Ricin-like"/>
    <property type="match status" value="1"/>
</dbReference>
<dbReference type="AlphaFoldDB" id="A0A401W797"/>
<feature type="signal peptide" evidence="7">
    <location>
        <begin position="1"/>
        <end position="42"/>
    </location>
</feature>
<evidence type="ECO:0000256" key="5">
    <source>
        <dbReference type="ARBA" id="ARBA00030782"/>
    </source>
</evidence>
<dbReference type="GO" id="GO:0008081">
    <property type="term" value="F:phosphoric diester hydrolase activity"/>
    <property type="evidence" value="ECO:0007669"/>
    <property type="project" value="InterPro"/>
</dbReference>